<comment type="function">
    <text evidence="9">Involved in the maturation of Asn-linked oligosaccharides. Progressively trims alpha-1,2-linked mannose residues from Man(9)GlcNAc(2) to produce Man(5)GlcNAc(2).</text>
</comment>
<evidence type="ECO:0000256" key="8">
    <source>
        <dbReference type="ARBA" id="ARBA00023329"/>
    </source>
</evidence>
<evidence type="ECO:0000256" key="9">
    <source>
        <dbReference type="ARBA" id="ARBA00024790"/>
    </source>
</evidence>
<evidence type="ECO:0000256" key="6">
    <source>
        <dbReference type="ARBA" id="ARBA00022801"/>
    </source>
</evidence>
<dbReference type="FunFam" id="1.50.10.10:FF:000037">
    <property type="entry name" value="alpha-1,2-Mannosidase"/>
    <property type="match status" value="1"/>
</dbReference>
<evidence type="ECO:0000256" key="5">
    <source>
        <dbReference type="ARBA" id="ARBA00007658"/>
    </source>
</evidence>
<feature type="disulfide bond" evidence="11">
    <location>
        <begin position="395"/>
        <end position="424"/>
    </location>
</feature>
<feature type="active site" description="Proton donor" evidence="10">
    <location>
        <position position="438"/>
    </location>
</feature>
<name>B0Y6J5_ASPFC</name>
<comment type="cofactor">
    <cofactor evidence="2">
        <name>Mg(2+)</name>
        <dbReference type="ChEBI" id="CHEBI:18420"/>
    </cofactor>
</comment>
<evidence type="ECO:0000256" key="11">
    <source>
        <dbReference type="PIRSR" id="PIRSR601382-3"/>
    </source>
</evidence>
<comment type="pathway">
    <text evidence="4">Protein modification; protein glycosylation.</text>
</comment>
<keyword evidence="15" id="KW-1185">Reference proteome</keyword>
<proteinExistence type="inferred from homology"/>
<dbReference type="Pfam" id="PF01532">
    <property type="entry name" value="Glyco_hydro_47"/>
    <property type="match status" value="1"/>
</dbReference>
<dbReference type="PRINTS" id="PR00747">
    <property type="entry name" value="GLYHDRLASE47"/>
</dbReference>
<dbReference type="AlphaFoldDB" id="B0Y6J5"/>
<keyword evidence="13" id="KW-1133">Transmembrane helix</keyword>
<keyword evidence="7 11" id="KW-1015">Disulfide bond</keyword>
<evidence type="ECO:0000256" key="13">
    <source>
        <dbReference type="SAM" id="Phobius"/>
    </source>
</evidence>
<sequence>MVLGRRRYRYALPTFILILITFILFSSLPPGAEPPVVDDHSYYAEYHPQPPQNDDRIHWTKHTQRHPVSSFIPLPTPAPSAIPRVQYEFAKESWLGRRKRVNRQKAVKEAFTHAWKGYKQHAWMRDELSPLSARYRTTFAGWAATLVDALDTLVIMGMENEFKDALHAIESIDFTTPDATQINIFETTIRYVGGLLGAYDLTDGKHPILLKKAVELADMIYDAFDTTNRMPQSRWQWSRSARGLSIQPSRQTILAELGSLNLEFTRLSQLTHDPKYFDAVQRITNVLDDAQNKTKIPGLWPMMVNAEDLEFTDPRFTVGGMADSTYEYLPKEHMLLGARTDQYRKMYAAAMEAIKKRLLFRPMTKNGEDLLFAGNTHTGLASNAPPEPQWEHLKCFFGGTVGIGAKIFNRPEELSIARKLTDGCIWAYDVMPTGIMPESMHLSPCQSMDHCEWDEQKWYQDVRRRLAKGSKEKDTVQEAKTIIRDSGLQPGLTEITDPRYLLRPEAIESVFIMYRITGDKKLQDDAWRMFQSIEKATRTKYAHAAIDDVRDVKATQLDYMESFWLAETLKYFYLIFSEPGLVSLDDYVLYVLLSYEVFAKANDQAGTRKHIHSSVPLLVHRLLSQTLPLHLNMSRLMLSHG</sequence>
<organism evidence="14 15">
    <name type="scientific">Aspergillus fumigatus (strain CBS 144.89 / FGSC A1163 / CEA10)</name>
    <name type="common">Neosartorya fumigata</name>
    <dbReference type="NCBI Taxonomy" id="451804"/>
    <lineage>
        <taxon>Eukaryota</taxon>
        <taxon>Fungi</taxon>
        <taxon>Dikarya</taxon>
        <taxon>Ascomycota</taxon>
        <taxon>Pezizomycotina</taxon>
        <taxon>Eurotiomycetes</taxon>
        <taxon>Eurotiomycetidae</taxon>
        <taxon>Eurotiales</taxon>
        <taxon>Aspergillaceae</taxon>
        <taxon>Aspergillus</taxon>
        <taxon>Aspergillus subgen. Fumigati</taxon>
    </lineage>
</organism>
<keyword evidence="6 12" id="KW-0378">Hydrolase</keyword>
<dbReference type="InterPro" id="IPR036026">
    <property type="entry name" value="Seven-hairpin_glycosidases"/>
</dbReference>
<dbReference type="EC" id="3.2.1.-" evidence="12"/>
<evidence type="ECO:0000256" key="4">
    <source>
        <dbReference type="ARBA" id="ARBA00004922"/>
    </source>
</evidence>
<dbReference type="PANTHER" id="PTHR11742:SF49">
    <property type="entry name" value="ALPHA-1,2-MANNOSIDASE"/>
    <property type="match status" value="1"/>
</dbReference>
<accession>B0Y6J5</accession>
<dbReference type="EMBL" id="DS499598">
    <property type="protein sequence ID" value="EDP50380.1"/>
    <property type="molecule type" value="Genomic_DNA"/>
</dbReference>
<evidence type="ECO:0000313" key="14">
    <source>
        <dbReference type="EMBL" id="EDP50380.1"/>
    </source>
</evidence>
<protein>
    <recommendedName>
        <fullName evidence="12">alpha-1,2-Mannosidase</fullName>
        <ecNumber evidence="12">3.2.1.-</ecNumber>
    </recommendedName>
</protein>
<dbReference type="UniPathway" id="UPA00378"/>
<dbReference type="Proteomes" id="UP000001699">
    <property type="component" value="Unassembled WGS sequence"/>
</dbReference>
<evidence type="ECO:0000313" key="15">
    <source>
        <dbReference type="Proteomes" id="UP000001699"/>
    </source>
</evidence>
<dbReference type="InterPro" id="IPR001382">
    <property type="entry name" value="Glyco_hydro_47"/>
</dbReference>
<dbReference type="GO" id="GO:0060205">
    <property type="term" value="C:cytoplasmic vesicle lumen"/>
    <property type="evidence" value="ECO:0007669"/>
    <property type="project" value="UniProtKB-SubCell"/>
</dbReference>
<dbReference type="PhylomeDB" id="B0Y6J5"/>
<dbReference type="SUPFAM" id="SSF48225">
    <property type="entry name" value="Seven-hairpin glycosidases"/>
    <property type="match status" value="1"/>
</dbReference>
<dbReference type="PANTHER" id="PTHR11742">
    <property type="entry name" value="MANNOSYL-OLIGOSACCHARIDE ALPHA-1,2-MANNOSIDASE-RELATED"/>
    <property type="match status" value="1"/>
</dbReference>
<evidence type="ECO:0000256" key="2">
    <source>
        <dbReference type="ARBA" id="ARBA00001946"/>
    </source>
</evidence>
<dbReference type="GO" id="GO:0004571">
    <property type="term" value="F:mannosyl-oligosaccharide 1,2-alpha-mannosidase activity"/>
    <property type="evidence" value="ECO:0007669"/>
    <property type="project" value="InterPro"/>
</dbReference>
<dbReference type="GO" id="GO:0005509">
    <property type="term" value="F:calcium ion binding"/>
    <property type="evidence" value="ECO:0007669"/>
    <property type="project" value="InterPro"/>
</dbReference>
<evidence type="ECO:0000256" key="1">
    <source>
        <dbReference type="ARBA" id="ARBA00001913"/>
    </source>
</evidence>
<dbReference type="HOGENOM" id="CLU_003818_0_0_1"/>
<dbReference type="OrthoDB" id="8118055at2759"/>
<dbReference type="GO" id="GO:0005975">
    <property type="term" value="P:carbohydrate metabolic process"/>
    <property type="evidence" value="ECO:0007669"/>
    <property type="project" value="InterPro"/>
</dbReference>
<comment type="similarity">
    <text evidence="5 12">Belongs to the glycosyl hydrolase 47 family.</text>
</comment>
<keyword evidence="13" id="KW-0472">Membrane</keyword>
<keyword evidence="8" id="KW-0968">Cytoplasmic vesicle</keyword>
<evidence type="ECO:0000256" key="7">
    <source>
        <dbReference type="ARBA" id="ARBA00023157"/>
    </source>
</evidence>
<reference evidence="14 15" key="1">
    <citation type="journal article" date="2008" name="PLoS Genet.">
        <title>Genomic islands in the pathogenic filamentous fungus Aspergillus fumigatus.</title>
        <authorList>
            <person name="Fedorova N.D."/>
            <person name="Khaldi N."/>
            <person name="Joardar V.S."/>
            <person name="Maiti R."/>
            <person name="Amedeo P."/>
            <person name="Anderson M.J."/>
            <person name="Crabtree J."/>
            <person name="Silva J.C."/>
            <person name="Badger J.H."/>
            <person name="Albarraq A."/>
            <person name="Angiuoli S."/>
            <person name="Bussey H."/>
            <person name="Bowyer P."/>
            <person name="Cotty P.J."/>
            <person name="Dyer P.S."/>
            <person name="Egan A."/>
            <person name="Galens K."/>
            <person name="Fraser-Liggett C.M."/>
            <person name="Haas B.J."/>
            <person name="Inman J.M."/>
            <person name="Kent R."/>
            <person name="Lemieux S."/>
            <person name="Malavazi I."/>
            <person name="Orvis J."/>
            <person name="Roemer T."/>
            <person name="Ronning C.M."/>
            <person name="Sundaram J.P."/>
            <person name="Sutton G."/>
            <person name="Turner G."/>
            <person name="Venter J.C."/>
            <person name="White O.R."/>
            <person name="Whitty B.R."/>
            <person name="Youngman P."/>
            <person name="Wolfe K.H."/>
            <person name="Goldman G.H."/>
            <person name="Wortman J.R."/>
            <person name="Jiang B."/>
            <person name="Denning D.W."/>
            <person name="Nierman W.C."/>
        </authorList>
    </citation>
    <scope>NUCLEOTIDE SEQUENCE [LARGE SCALE GENOMIC DNA]</scope>
    <source>
        <strain evidence="15">CBS 144.89 / FGSC A1163 / CEA10</strain>
    </source>
</reference>
<evidence type="ECO:0000256" key="12">
    <source>
        <dbReference type="RuleBase" id="RU361193"/>
    </source>
</evidence>
<feature type="transmembrane region" description="Helical" evidence="13">
    <location>
        <begin position="12"/>
        <end position="32"/>
    </location>
</feature>
<keyword evidence="13" id="KW-0812">Transmembrane</keyword>
<feature type="active site" evidence="10">
    <location>
        <position position="323"/>
    </location>
</feature>
<comment type="subcellular location">
    <subcellularLocation>
        <location evidence="3">Cytoplasmic vesicle lumen</location>
    </subcellularLocation>
</comment>
<dbReference type="InterPro" id="IPR012341">
    <property type="entry name" value="6hp_glycosidase-like_sf"/>
</dbReference>
<evidence type="ECO:0000256" key="10">
    <source>
        <dbReference type="PIRSR" id="PIRSR601382-1"/>
    </source>
</evidence>
<dbReference type="VEuPathDB" id="FungiDB:AFUB_067180"/>
<dbReference type="GO" id="GO:0005783">
    <property type="term" value="C:endoplasmic reticulum"/>
    <property type="evidence" value="ECO:0007669"/>
    <property type="project" value="TreeGrafter"/>
</dbReference>
<dbReference type="GO" id="GO:0036503">
    <property type="term" value="P:ERAD pathway"/>
    <property type="evidence" value="ECO:0007669"/>
    <property type="project" value="UniProtKB-ARBA"/>
</dbReference>
<gene>
    <name evidence="14" type="ORF">AFUB_067180</name>
</gene>
<keyword evidence="12" id="KW-0326">Glycosidase</keyword>
<dbReference type="InterPro" id="IPR050749">
    <property type="entry name" value="Glycosyl_Hydrolase_47"/>
</dbReference>
<dbReference type="GO" id="GO:0016020">
    <property type="term" value="C:membrane"/>
    <property type="evidence" value="ECO:0007669"/>
    <property type="project" value="InterPro"/>
</dbReference>
<evidence type="ECO:0000256" key="3">
    <source>
        <dbReference type="ARBA" id="ARBA00004321"/>
    </source>
</evidence>
<dbReference type="Gene3D" id="1.50.10.10">
    <property type="match status" value="1"/>
</dbReference>
<comment type="cofactor">
    <cofactor evidence="1">
        <name>Ca(2+)</name>
        <dbReference type="ChEBI" id="CHEBI:29108"/>
    </cofactor>
</comment>
<feature type="active site" description="Proton donor" evidence="10">
    <location>
        <position position="186"/>
    </location>
</feature>
<feature type="active site" evidence="10">
    <location>
        <position position="505"/>
    </location>
</feature>